<evidence type="ECO:0000256" key="3">
    <source>
        <dbReference type="ARBA" id="ARBA00022630"/>
    </source>
</evidence>
<dbReference type="Pfam" id="PF01494">
    <property type="entry name" value="FAD_binding_3"/>
    <property type="match status" value="1"/>
</dbReference>
<dbReference type="Proteomes" id="UP000241818">
    <property type="component" value="Unassembled WGS sequence"/>
</dbReference>
<evidence type="ECO:0000313" key="13">
    <source>
        <dbReference type="EMBL" id="PSS23119.1"/>
    </source>
</evidence>
<evidence type="ECO:0000256" key="11">
    <source>
        <dbReference type="HAMAP-Rule" id="MF_03193"/>
    </source>
</evidence>
<dbReference type="EC" id="1.14.15.45" evidence="11"/>
<dbReference type="HAMAP" id="MF_03193">
    <property type="entry name" value="COQ6_monooxygenase"/>
    <property type="match status" value="1"/>
</dbReference>
<dbReference type="NCBIfam" id="TIGR01988">
    <property type="entry name" value="Ubi-OHases"/>
    <property type="match status" value="1"/>
</dbReference>
<evidence type="ECO:0000256" key="1">
    <source>
        <dbReference type="ARBA" id="ARBA00001974"/>
    </source>
</evidence>
<comment type="catalytic activity">
    <reaction evidence="11">
        <text>a 2-methoxy-6-(all-trans-polyprenyl)phenol + 2 reduced [2Fe-2S]-[ferredoxin] + O2 + 2 H(+) = a 2-methoxy-6-(all-trans-polyprenyl)benzene-1,4-diol + 2 oxidized [2Fe-2S]-[ferredoxin] + H2O</text>
        <dbReference type="Rhea" id="RHEA:81183"/>
        <dbReference type="Rhea" id="RHEA-COMP:9551"/>
        <dbReference type="Rhea" id="RHEA-COMP:10000"/>
        <dbReference type="Rhea" id="RHEA-COMP:10001"/>
        <dbReference type="Rhea" id="RHEA-COMP:10858"/>
        <dbReference type="ChEBI" id="CHEBI:15377"/>
        <dbReference type="ChEBI" id="CHEBI:15378"/>
        <dbReference type="ChEBI" id="CHEBI:15379"/>
        <dbReference type="ChEBI" id="CHEBI:33737"/>
        <dbReference type="ChEBI" id="CHEBI:33738"/>
        <dbReference type="ChEBI" id="CHEBI:62731"/>
        <dbReference type="ChEBI" id="CHEBI:84166"/>
        <dbReference type="EC" id="1.14.15.46"/>
    </reaction>
</comment>
<evidence type="ECO:0000259" key="12">
    <source>
        <dbReference type="Pfam" id="PF01494"/>
    </source>
</evidence>
<dbReference type="OrthoDB" id="683240at2759"/>
<dbReference type="EC" id="1.14.15.46" evidence="11"/>
<dbReference type="PANTHER" id="PTHR43876:SF7">
    <property type="entry name" value="UBIQUINONE BIOSYNTHESIS MONOOXYGENASE COQ6, MITOCHONDRIAL"/>
    <property type="match status" value="1"/>
</dbReference>
<comment type="subcellular location">
    <subcellularLocation>
        <location evidence="11">Mitochondrion inner membrane</location>
        <topology evidence="11">Peripheral membrane protein</topology>
        <orientation evidence="11">Matrix side</orientation>
    </subcellularLocation>
</comment>
<dbReference type="UniPathway" id="UPA00232"/>
<dbReference type="PANTHER" id="PTHR43876">
    <property type="entry name" value="UBIQUINONE BIOSYNTHESIS MONOOXYGENASE COQ6, MITOCHONDRIAL"/>
    <property type="match status" value="1"/>
</dbReference>
<dbReference type="GO" id="GO:0106364">
    <property type="term" value="F:4-hydroxy-3-all-trans-polyprenylbenzoate oxygenase activity"/>
    <property type="evidence" value="ECO:0007669"/>
    <property type="project" value="UniProtKB-EC"/>
</dbReference>
<dbReference type="InterPro" id="IPR010971">
    <property type="entry name" value="UbiH/COQ6"/>
</dbReference>
<dbReference type="InterPro" id="IPR000689">
    <property type="entry name" value="UbQ_mOase_COQ6"/>
</dbReference>
<evidence type="ECO:0000256" key="2">
    <source>
        <dbReference type="ARBA" id="ARBA00005349"/>
    </source>
</evidence>
<keyword evidence="8 11" id="KW-0503">Monooxygenase</keyword>
<name>A0A2T3B8B3_AMORE</name>
<evidence type="ECO:0000256" key="10">
    <source>
        <dbReference type="ARBA" id="ARBA00023136"/>
    </source>
</evidence>
<dbReference type="InterPro" id="IPR036188">
    <property type="entry name" value="FAD/NAD-bd_sf"/>
</dbReference>
<keyword evidence="7 11" id="KW-0560">Oxidoreductase</keyword>
<dbReference type="SUPFAM" id="SSF51905">
    <property type="entry name" value="FAD/NAD(P)-binding domain"/>
    <property type="match status" value="1"/>
</dbReference>
<dbReference type="InterPro" id="IPR018168">
    <property type="entry name" value="Ubi_Hdrlase_CS"/>
</dbReference>
<organism evidence="13 14">
    <name type="scientific">Amorphotheca resinae ATCC 22711</name>
    <dbReference type="NCBI Taxonomy" id="857342"/>
    <lineage>
        <taxon>Eukaryota</taxon>
        <taxon>Fungi</taxon>
        <taxon>Dikarya</taxon>
        <taxon>Ascomycota</taxon>
        <taxon>Pezizomycotina</taxon>
        <taxon>Leotiomycetes</taxon>
        <taxon>Helotiales</taxon>
        <taxon>Amorphothecaceae</taxon>
        <taxon>Amorphotheca</taxon>
    </lineage>
</organism>
<keyword evidence="3 11" id="KW-0285">Flavoprotein</keyword>
<dbReference type="InParanoid" id="A0A2T3B8B3"/>
<dbReference type="PROSITE" id="PS01304">
    <property type="entry name" value="UBIH"/>
    <property type="match status" value="1"/>
</dbReference>
<evidence type="ECO:0000256" key="8">
    <source>
        <dbReference type="ARBA" id="ARBA00023033"/>
    </source>
</evidence>
<dbReference type="GO" id="GO:0120538">
    <property type="term" value="F:2-methoxy-6-polyprenolphenol 4-hydroxylase activity"/>
    <property type="evidence" value="ECO:0007669"/>
    <property type="project" value="UniProtKB-EC"/>
</dbReference>
<proteinExistence type="inferred from homology"/>
<evidence type="ECO:0000313" key="14">
    <source>
        <dbReference type="Proteomes" id="UP000241818"/>
    </source>
</evidence>
<keyword evidence="6 11" id="KW-0274">FAD</keyword>
<accession>A0A2T3B8B3</accession>
<gene>
    <name evidence="11" type="primary">COQ6</name>
    <name evidence="13" type="ORF">M430DRAFT_135706</name>
</gene>
<comment type="pathway">
    <text evidence="11">Cofactor biosynthesis; ubiquinone biosynthesis.</text>
</comment>
<feature type="domain" description="FAD-binding" evidence="12">
    <location>
        <begin position="42"/>
        <end position="433"/>
    </location>
</feature>
<comment type="catalytic activity">
    <reaction evidence="11">
        <text>a 4-hydroxy-3-(all-trans-polyprenyl)benzoate + 2 reduced [2Fe-2S]-[ferredoxin] + O2 + 2 H(+) = a 3,4-dihydroxy-5-(all-trans-polyprenyl)benzoate + 2 oxidized [2Fe-2S]-[ferredoxin] + H2O</text>
        <dbReference type="Rhea" id="RHEA:81195"/>
        <dbReference type="Rhea" id="RHEA-COMP:9514"/>
        <dbReference type="Rhea" id="RHEA-COMP:10000"/>
        <dbReference type="Rhea" id="RHEA-COMP:10001"/>
        <dbReference type="Rhea" id="RHEA-COMP:10930"/>
        <dbReference type="ChEBI" id="CHEBI:15377"/>
        <dbReference type="ChEBI" id="CHEBI:15378"/>
        <dbReference type="ChEBI" id="CHEBI:15379"/>
        <dbReference type="ChEBI" id="CHEBI:33737"/>
        <dbReference type="ChEBI" id="CHEBI:33738"/>
        <dbReference type="ChEBI" id="CHEBI:64694"/>
        <dbReference type="ChEBI" id="CHEBI:78396"/>
        <dbReference type="EC" id="1.14.15.45"/>
    </reaction>
</comment>
<keyword evidence="14" id="KW-1185">Reference proteome</keyword>
<dbReference type="PRINTS" id="PR00420">
    <property type="entry name" value="RNGMNOXGNASE"/>
</dbReference>
<dbReference type="GO" id="GO:0016712">
    <property type="term" value="F:oxidoreductase activity, acting on paired donors, with incorporation or reduction of molecular oxygen, reduced flavin or flavoprotein as one donor, and incorporation of one atom of oxygen"/>
    <property type="evidence" value="ECO:0007669"/>
    <property type="project" value="UniProtKB-UniRule"/>
</dbReference>
<evidence type="ECO:0000256" key="9">
    <source>
        <dbReference type="ARBA" id="ARBA00023128"/>
    </source>
</evidence>
<dbReference type="AlphaFoldDB" id="A0A2T3B8B3"/>
<dbReference type="FunCoup" id="A0A2T3B8B3">
    <property type="interactions" value="402"/>
</dbReference>
<dbReference type="EMBL" id="KZ679008">
    <property type="protein sequence ID" value="PSS23119.1"/>
    <property type="molecule type" value="Genomic_DNA"/>
</dbReference>
<evidence type="ECO:0000256" key="5">
    <source>
        <dbReference type="ARBA" id="ARBA00022792"/>
    </source>
</evidence>
<keyword evidence="5 11" id="KW-0999">Mitochondrion inner membrane</keyword>
<protein>
    <recommendedName>
        <fullName evidence="11">Ubiquinone biosynthesis monooxygenase COQ6, mitochondrial</fullName>
        <ecNumber evidence="11">1.14.15.45</ecNumber>
    </recommendedName>
    <alternativeName>
        <fullName evidence="11">2-methoxy-6-polyprenolphenol 4-hydroxylase</fullName>
        <ecNumber evidence="11">1.14.15.46</ecNumber>
    </alternativeName>
</protein>
<comment type="similarity">
    <text evidence="2 11">Belongs to the UbiH/COQ6 family.</text>
</comment>
<dbReference type="InterPro" id="IPR002938">
    <property type="entry name" value="FAD-bd"/>
</dbReference>
<keyword evidence="9 11" id="KW-0496">Mitochondrion</keyword>
<comment type="function">
    <text evidence="11">FAD-dependent monooxygenase required for two non-consecutive steps during ubiquinone biosynthesis. Required for the C5-ring hydroxylation during ubiquinone biosynthesis by catalyzing the hydroxylation of 4-hydroxy-3-(all-trans-polyprenyl)benzoic acid to 3,4-dihydroxy-5-(all-trans-polyprenyl)benzoic acid. Also acts downstream of coq4, for the C1-hydroxylation during ubiquinone biosynthesis by catalyzing the hydroxylation of 2-methoxy-6-(all-trans-polyprenyl)phenol to 2-methoxy-6-(all-trans-polyprenyl)benzene-1,4-diol. The electrons required for the hydroxylation reaction are funneled indirectly to coq6 from NADPH via a ferredoxin/ferredoxin reductase system.</text>
</comment>
<dbReference type="FunFam" id="3.50.50.60:FF:000245">
    <property type="entry name" value="Ubiquinone biosynthesis monooxygenase COQ6, mitochondrial"/>
    <property type="match status" value="1"/>
</dbReference>
<dbReference type="Gene3D" id="3.50.50.60">
    <property type="entry name" value="FAD/NAD(P)-binding domain"/>
    <property type="match status" value="2"/>
</dbReference>
<keyword evidence="4 11" id="KW-0831">Ubiquinone biosynthesis</keyword>
<dbReference type="GO" id="GO:0031314">
    <property type="term" value="C:extrinsic component of mitochondrial inner membrane"/>
    <property type="evidence" value="ECO:0007669"/>
    <property type="project" value="UniProtKB-UniRule"/>
</dbReference>
<sequence length="489" mass="53048">MKIPSTSLSTRQLGGYVCSGCTRQLRRQRRSYATSTVNPDLYDVVCVGGGPAGLSLLAALRSQPATANLKIALVESQRLDATRNFQLPPTQFSNRCSSLTPSSVRFLEQVGAWQHVDQKRVQSYEEMQVWDGVTGARIEFDWPAEKRGQTIAYMNENLNLTSGLLKRIDELGGVEVLDGQKVEDIALGSETEDFDLSSWPVVSLSGGRKLAARLLVGADGANSPVRAFAGIGSRGWDYERHGVVATLQMEGPGWGGESKIAYQRFLPTGPVAMLPLPGDYSTLVWSTTPALAAHLKTLSPKDFIAMVNAAFRLSPVDLAYMHTQSDGQADELAWRSQHTNFDQHRIPQQVIGVQEGSIASFPLKLRHADTYIGERVALVGDAAHTIHPLAGQGLNQGQGDVESLANTIQYAVTHGQDIGVRMSLEPYNAERYAANNMLLGVVDKLHKLYAVESGPIVPLRSIGLRAVNALGPVKQFFMDQAAGTGVKIL</sequence>
<comment type="subunit">
    <text evidence="11">Component of a multi-subunit COQ enzyme complex, composed of at least COQ3, COQ4, COQ5, COQ6, COQ7 and COQ9.</text>
</comment>
<comment type="cofactor">
    <cofactor evidence="1 11">
        <name>FAD</name>
        <dbReference type="ChEBI" id="CHEBI:57692"/>
    </cofactor>
</comment>
<dbReference type="GO" id="GO:0071949">
    <property type="term" value="F:FAD binding"/>
    <property type="evidence" value="ECO:0007669"/>
    <property type="project" value="InterPro"/>
</dbReference>
<evidence type="ECO:0000256" key="7">
    <source>
        <dbReference type="ARBA" id="ARBA00023002"/>
    </source>
</evidence>
<reference evidence="13 14" key="1">
    <citation type="journal article" date="2018" name="New Phytol.">
        <title>Comparative genomics and transcriptomics depict ericoid mycorrhizal fungi as versatile saprotrophs and plant mutualists.</title>
        <authorList>
            <person name="Martino E."/>
            <person name="Morin E."/>
            <person name="Grelet G.A."/>
            <person name="Kuo A."/>
            <person name="Kohler A."/>
            <person name="Daghino S."/>
            <person name="Barry K.W."/>
            <person name="Cichocki N."/>
            <person name="Clum A."/>
            <person name="Dockter R.B."/>
            <person name="Hainaut M."/>
            <person name="Kuo R.C."/>
            <person name="LaButti K."/>
            <person name="Lindahl B.D."/>
            <person name="Lindquist E.A."/>
            <person name="Lipzen A."/>
            <person name="Khouja H.R."/>
            <person name="Magnuson J."/>
            <person name="Murat C."/>
            <person name="Ohm R.A."/>
            <person name="Singer S.W."/>
            <person name="Spatafora J.W."/>
            <person name="Wang M."/>
            <person name="Veneault-Fourrey C."/>
            <person name="Henrissat B."/>
            <person name="Grigoriev I.V."/>
            <person name="Martin F.M."/>
            <person name="Perotto S."/>
        </authorList>
    </citation>
    <scope>NUCLEOTIDE SEQUENCE [LARGE SCALE GENOMIC DNA]</scope>
    <source>
        <strain evidence="13 14">ATCC 22711</strain>
    </source>
</reference>
<dbReference type="InterPro" id="IPR051205">
    <property type="entry name" value="UbiH/COQ6_monooxygenase"/>
</dbReference>
<evidence type="ECO:0000256" key="4">
    <source>
        <dbReference type="ARBA" id="ARBA00022688"/>
    </source>
</evidence>
<dbReference type="STRING" id="857342.A0A2T3B8B3"/>
<keyword evidence="10 11" id="KW-0472">Membrane</keyword>
<dbReference type="FunFam" id="3.50.50.60:FF:000021">
    <property type="entry name" value="Ubiquinone biosynthesis monooxygenase COQ6"/>
    <property type="match status" value="1"/>
</dbReference>
<evidence type="ECO:0000256" key="6">
    <source>
        <dbReference type="ARBA" id="ARBA00022827"/>
    </source>
</evidence>